<dbReference type="SUPFAM" id="SSF160544">
    <property type="entry name" value="EscU C-terminal domain-like"/>
    <property type="match status" value="1"/>
</dbReference>
<keyword evidence="1" id="KW-0282">Flagellum</keyword>
<proteinExistence type="predicted"/>
<comment type="caution">
    <text evidence="1">The sequence shown here is derived from an EMBL/GenBank/DDBJ whole genome shotgun (WGS) entry which is preliminary data.</text>
</comment>
<keyword evidence="1" id="KW-0966">Cell projection</keyword>
<organism evidence="1">
    <name type="scientific">mine drainage metagenome</name>
    <dbReference type="NCBI Taxonomy" id="410659"/>
    <lineage>
        <taxon>unclassified sequences</taxon>
        <taxon>metagenomes</taxon>
        <taxon>ecological metagenomes</taxon>
    </lineage>
</organism>
<dbReference type="AlphaFoldDB" id="A0A1J5RKU4"/>
<protein>
    <submittedName>
        <fullName evidence="1">Flagellar biosynthetic protein FlhB</fullName>
    </submittedName>
</protein>
<dbReference type="GO" id="GO:0005886">
    <property type="term" value="C:plasma membrane"/>
    <property type="evidence" value="ECO:0007669"/>
    <property type="project" value="TreeGrafter"/>
</dbReference>
<dbReference type="Gene3D" id="3.40.1690.10">
    <property type="entry name" value="secretion proteins EscU"/>
    <property type="match status" value="1"/>
</dbReference>
<name>A0A1J5RKU4_9ZZZZ</name>
<dbReference type="GO" id="GO:0009306">
    <property type="term" value="P:protein secretion"/>
    <property type="evidence" value="ECO:0007669"/>
    <property type="project" value="InterPro"/>
</dbReference>
<dbReference type="InterPro" id="IPR006135">
    <property type="entry name" value="T3SS_substrate_exporter"/>
</dbReference>
<gene>
    <name evidence="1" type="primary">flhB_10</name>
    <name evidence="1" type="ORF">GALL_211340</name>
</gene>
<evidence type="ECO:0000313" key="1">
    <source>
        <dbReference type="EMBL" id="OIQ96808.1"/>
    </source>
</evidence>
<dbReference type="Pfam" id="PF01312">
    <property type="entry name" value="Bac_export_2"/>
    <property type="match status" value="1"/>
</dbReference>
<reference evidence="1" key="1">
    <citation type="submission" date="2016-10" db="EMBL/GenBank/DDBJ databases">
        <title>Sequence of Gallionella enrichment culture.</title>
        <authorList>
            <person name="Poehlein A."/>
            <person name="Muehling M."/>
            <person name="Daniel R."/>
        </authorList>
    </citation>
    <scope>NUCLEOTIDE SEQUENCE</scope>
</reference>
<keyword evidence="1" id="KW-0969">Cilium</keyword>
<dbReference type="InterPro" id="IPR029025">
    <property type="entry name" value="T3SS_substrate_exporter_C"/>
</dbReference>
<dbReference type="PANTHER" id="PTHR30531">
    <property type="entry name" value="FLAGELLAR BIOSYNTHETIC PROTEIN FLHB"/>
    <property type="match status" value="1"/>
</dbReference>
<sequence>MSRDTEAPRSQASGATASREAVALRYETAQGVPEVVAKGRGLVAEAIVARAREAGVYVHESPQLVQLLMGVDVDAQIPPTLYVAVAELLAWLWRLEHDAGGMPGSEPGFIPAGPEP</sequence>
<dbReference type="PANTHER" id="PTHR30531:SF12">
    <property type="entry name" value="FLAGELLAR BIOSYNTHETIC PROTEIN FLHB"/>
    <property type="match status" value="1"/>
</dbReference>
<accession>A0A1J5RKU4</accession>
<dbReference type="EMBL" id="MLJW01000142">
    <property type="protein sequence ID" value="OIQ96808.1"/>
    <property type="molecule type" value="Genomic_DNA"/>
</dbReference>